<dbReference type="RefSeq" id="XP_038778397.1">
    <property type="nucleotide sequence ID" value="XM_038922469.1"/>
</dbReference>
<reference evidence="2" key="1">
    <citation type="submission" date="2020-10" db="EMBL/GenBank/DDBJ databases">
        <authorList>
            <person name="Roach M.J.R."/>
        </authorList>
    </citation>
    <scope>NUCLEOTIDE SEQUENCE</scope>
    <source>
        <strain evidence="2">CBS 1945</strain>
    </source>
</reference>
<evidence type="ECO:0000313" key="2">
    <source>
        <dbReference type="EMBL" id="QPG74832.1"/>
    </source>
</evidence>
<proteinExistence type="predicted"/>
<feature type="compositionally biased region" description="Basic and acidic residues" evidence="1">
    <location>
        <begin position="63"/>
        <end position="72"/>
    </location>
</feature>
<feature type="compositionally biased region" description="Polar residues" evidence="1">
    <location>
        <begin position="73"/>
        <end position="90"/>
    </location>
</feature>
<keyword evidence="3" id="KW-1185">Reference proteome</keyword>
<dbReference type="EMBL" id="CP064813">
    <property type="protein sequence ID" value="QPG74832.1"/>
    <property type="molecule type" value="Genomic_DNA"/>
</dbReference>
<dbReference type="AlphaFoldDB" id="A0A875S439"/>
<evidence type="ECO:0000256" key="1">
    <source>
        <dbReference type="SAM" id="MobiDB-lite"/>
    </source>
</evidence>
<sequence length="330" mass="38360">MTSIAPPRPVSSSRENYHYAKYTPKKPSIPAADDSEEFSSSSSNASEEEEEDVEPLPVISSEAVKKAHEQLTSRRNSLQPVHPVQPSQPRRTTEAAATRPKARPPVEQSRFIQASSTPVNFKQVQKNAALNNVNRNLAQTLRKFSEEEDDEKREDRDNEHHEDEDALTNNNLFKELTEKRKEVGNLQLELDKYKRLVREMKSSTESQENEISTLKKDLQNVVTKFRKLYGNEEDKLNIEFGKNWDSLELNKVENLTWVEATNDIKNVLNRFGVKYEDLRNRVKFISEKEFWFISELHKVLHGNELKGEEEMRECMDVMMDEIRQLVKLAR</sequence>
<organism evidence="2 3">
    <name type="scientific">Eeniella nana</name>
    <name type="common">Yeast</name>
    <name type="synonym">Brettanomyces nanus</name>
    <dbReference type="NCBI Taxonomy" id="13502"/>
    <lineage>
        <taxon>Eukaryota</taxon>
        <taxon>Fungi</taxon>
        <taxon>Dikarya</taxon>
        <taxon>Ascomycota</taxon>
        <taxon>Saccharomycotina</taxon>
        <taxon>Pichiomycetes</taxon>
        <taxon>Pichiales</taxon>
        <taxon>Pichiaceae</taxon>
        <taxon>Brettanomyces</taxon>
    </lineage>
</organism>
<accession>A0A875S439</accession>
<dbReference type="OrthoDB" id="10354053at2759"/>
<dbReference type="KEGG" id="bnn:FOA43_002168"/>
<protein>
    <submittedName>
        <fullName evidence="2">Uncharacterized protein</fullName>
    </submittedName>
</protein>
<name>A0A875S439_EENNA</name>
<gene>
    <name evidence="2" type="ORF">FOA43_002168</name>
</gene>
<feature type="compositionally biased region" description="Basic and acidic residues" evidence="1">
    <location>
        <begin position="153"/>
        <end position="163"/>
    </location>
</feature>
<feature type="region of interest" description="Disordered" evidence="1">
    <location>
        <begin position="141"/>
        <end position="170"/>
    </location>
</feature>
<feature type="region of interest" description="Disordered" evidence="1">
    <location>
        <begin position="1"/>
        <end position="118"/>
    </location>
</feature>
<evidence type="ECO:0000313" key="3">
    <source>
        <dbReference type="Proteomes" id="UP000662931"/>
    </source>
</evidence>
<dbReference type="GeneID" id="62195569"/>
<dbReference type="Proteomes" id="UP000662931">
    <property type="component" value="Chromosome 2"/>
</dbReference>